<dbReference type="Proteomes" id="UP001152599">
    <property type="component" value="Unassembled WGS sequence"/>
</dbReference>
<dbReference type="InterPro" id="IPR047589">
    <property type="entry name" value="DUF11_rpt"/>
</dbReference>
<comment type="caution">
    <text evidence="2">The sequence shown here is derived from an EMBL/GenBank/DDBJ whole genome shotgun (WGS) entry which is preliminary data.</text>
</comment>
<dbReference type="AlphaFoldDB" id="A0A9X4RVP9"/>
<dbReference type="InterPro" id="IPR051172">
    <property type="entry name" value="Chlamydia_OmcB"/>
</dbReference>
<proteinExistence type="predicted"/>
<evidence type="ECO:0000313" key="3">
    <source>
        <dbReference type="Proteomes" id="UP001152599"/>
    </source>
</evidence>
<dbReference type="RefSeq" id="WP_304420515.1">
    <property type="nucleotide sequence ID" value="NZ_JANCMU010000002.1"/>
</dbReference>
<dbReference type="PANTHER" id="PTHR34819:SF5">
    <property type="entry name" value="CONSERVED REPEAT DOMAIN PROTEIN"/>
    <property type="match status" value="1"/>
</dbReference>
<dbReference type="EMBL" id="JANCMU010000002">
    <property type="protein sequence ID" value="MDG4946005.1"/>
    <property type="molecule type" value="Genomic_DNA"/>
</dbReference>
<evidence type="ECO:0000313" key="2">
    <source>
        <dbReference type="EMBL" id="MDG4946005.1"/>
    </source>
</evidence>
<dbReference type="InterPro" id="IPR001434">
    <property type="entry name" value="OmcB-like_DUF11"/>
</dbReference>
<dbReference type="InterPro" id="IPR013783">
    <property type="entry name" value="Ig-like_fold"/>
</dbReference>
<feature type="domain" description="DUF11" evidence="1">
    <location>
        <begin position="507"/>
        <end position="592"/>
    </location>
</feature>
<protein>
    <recommendedName>
        <fullName evidence="1">DUF11 domain-containing protein</fullName>
    </recommendedName>
</protein>
<gene>
    <name evidence="2" type="ORF">NMK71_06230</name>
</gene>
<dbReference type="PANTHER" id="PTHR34819">
    <property type="entry name" value="LARGE CYSTEINE-RICH PERIPLASMIC PROTEIN OMCB"/>
    <property type="match status" value="1"/>
</dbReference>
<dbReference type="Gene3D" id="2.60.40.10">
    <property type="entry name" value="Immunoglobulins"/>
    <property type="match status" value="1"/>
</dbReference>
<feature type="domain" description="DUF11" evidence="1">
    <location>
        <begin position="289"/>
        <end position="401"/>
    </location>
</feature>
<name>A0A9X4RVP9_9FLAO</name>
<evidence type="ECO:0000259" key="1">
    <source>
        <dbReference type="Pfam" id="PF01345"/>
    </source>
</evidence>
<sequence>MNLNLLNFQKVFLWTIGLFLLLGTQLSSAQCEEDRRIWFNSGDFVNGSGYPLGYINADTGVKTVLSHTNRAFGDIGFNIDGKLYGVTYDLGQRSELHEINQLTGTTVAFAGSSAGNGLEGNSLSFLPDGSGLRGFGSNTFAAAREVMRFTIGANNQGYTQTVWKDFGTGANAFSSGKPGGDFVYLNGKIYMSWFAINNTFQLVEIEVDTDYNYVSHRVLGNLQSTSYGLAGLNGELYSIGYNSLYKLTIPTSPVNNIAKQLIHRDNNVYYYFGATTRQESIGSDCFNSDLSIINAVNNASPNVNDEITFTLTAENFGPDNATNTLVSNQIPTGYEFVSANPSVGTYDPTTGIWTIGPFASGDTETLEVVLRVKETGNYTNTASIFSNEADPDLVNNTSEVTPEVLSGPMANDDYYTVTTQQGVEGSPVGNVLLNDLFGEIEATTDDVVIISNPTSPLYIDDLTGELFLEEGTPPGIYTINYEICENNENQSPCDPAVATVVVDGPILAIDKTSAPLGNVQEGDVIYYSIVVSNFGNQTANNIVVEDLVPVGLTYVPNSAQIVDASNPVTTGSITKTFEYVSLNGGQNSTRNILFTESELPIGANLTSFSYFVNGFSFSYNNASANQQDLSLSVTSPLGVISQIDRGADSDNNEFGSNSTGAWNTNIGRQNVPAAGNPVGNFKFTFYDAVNTNVYPREHDDISGSLTINYQYAGESTHDPERMVKESDNVSIAPGQFITLYFKGIVNDAAFDTLVNNATATASNVIGSVSDSAENIVYCSSRVEGESYVWSYGPNQASPVTVETTQPGTNAGFVFDIYKLDNAFNMQINGVSLAEQNIEFEAGTATNINVEFADGDQYESATLQLYTMEGNEESPLIRVKISPDGVVSMFGIKNSNDDLYPLRFKQDVNQVNSFNTIPWNSNADNSVTIIQEVHGGLTDINGIAYGFNTTACRCTQDPTTGNVESNTYVGISSLDRGEDGSWVEDAQSGFIKLESKTLGFVPTRLTTAQRNQLNAEEGMMIWNLTNQCLEFYDGTNWVCGQNKCSL</sequence>
<dbReference type="NCBIfam" id="TIGR01451">
    <property type="entry name" value="B_ant_repeat"/>
    <property type="match status" value="2"/>
</dbReference>
<accession>A0A9X4RVP9</accession>
<reference evidence="2" key="1">
    <citation type="submission" date="2022-07" db="EMBL/GenBank/DDBJ databases">
        <title>Description and genome-wide analysis of Profundicola chukchiensis gen. nov., sp. nov., marine bacteria isolated from bottom sediments of the Chukchi Sea.</title>
        <authorList>
            <person name="Romanenko L."/>
            <person name="Otstavnykh N."/>
            <person name="Kurilenko V."/>
            <person name="Eremeev V."/>
            <person name="Velansky P."/>
            <person name="Mikhailov V."/>
            <person name="Isaeva M."/>
        </authorList>
    </citation>
    <scope>NUCLEOTIDE SEQUENCE</scope>
    <source>
        <strain evidence="2">KMM 9713</strain>
    </source>
</reference>
<keyword evidence="3" id="KW-1185">Reference proteome</keyword>
<organism evidence="2 3">
    <name type="scientific">Profundicola chukchiensis</name>
    <dbReference type="NCBI Taxonomy" id="2961959"/>
    <lineage>
        <taxon>Bacteria</taxon>
        <taxon>Pseudomonadati</taxon>
        <taxon>Bacteroidota</taxon>
        <taxon>Flavobacteriia</taxon>
        <taxon>Flavobacteriales</taxon>
        <taxon>Weeksellaceae</taxon>
        <taxon>Profundicola</taxon>
    </lineage>
</organism>
<dbReference type="Pfam" id="PF01345">
    <property type="entry name" value="DUF11"/>
    <property type="match status" value="2"/>
</dbReference>